<name>A0A841LSQ1_9HYPH</name>
<dbReference type="AlphaFoldDB" id="A0A841LSQ1"/>
<gene>
    <name evidence="2" type="ORF">FHS77_001673</name>
</gene>
<dbReference type="PANTHER" id="PTHR39203">
    <property type="entry name" value="CYTOPLASMIC PROTEIN-RELATED"/>
    <property type="match status" value="1"/>
</dbReference>
<keyword evidence="3" id="KW-1185">Reference proteome</keyword>
<sequence length="139" mass="15583">MIDERMINLPEQYRDAVMFAFGDTPELADQLLALVLQGHKTATCAALTSFSDEGEPMPVVGRRDVVLDGQGRPAAVIETIAVAVRRFDEIDDAFAEDEGEGPLSEWRKGHEAYFRRNGGFSPDMELLCEHFRLVEVLKR</sequence>
<dbReference type="Pfam" id="PF04266">
    <property type="entry name" value="ASCH"/>
    <property type="match status" value="1"/>
</dbReference>
<dbReference type="PANTHER" id="PTHR39203:SF1">
    <property type="entry name" value="CYTOPLASMIC PROTEIN"/>
    <property type="match status" value="1"/>
</dbReference>
<dbReference type="PIRSF" id="PIRSF021320">
    <property type="entry name" value="DUF984"/>
    <property type="match status" value="1"/>
</dbReference>
<organism evidence="2 3">
    <name type="scientific">Paenochrobactrum gallinarii</name>
    <dbReference type="NCBI Taxonomy" id="643673"/>
    <lineage>
        <taxon>Bacteria</taxon>
        <taxon>Pseudomonadati</taxon>
        <taxon>Pseudomonadota</taxon>
        <taxon>Alphaproteobacteria</taxon>
        <taxon>Hyphomicrobiales</taxon>
        <taxon>Brucellaceae</taxon>
        <taxon>Paenochrobactrum</taxon>
    </lineage>
</organism>
<comment type="caution">
    <text evidence="2">The sequence shown here is derived from an EMBL/GenBank/DDBJ whole genome shotgun (WGS) entry which is preliminary data.</text>
</comment>
<feature type="domain" description="ASCH" evidence="1">
    <location>
        <begin position="19"/>
        <end position="135"/>
    </location>
</feature>
<protein>
    <submittedName>
        <fullName evidence="2">Uncharacterized protein YhfF</fullName>
    </submittedName>
</protein>
<evidence type="ECO:0000259" key="1">
    <source>
        <dbReference type="SMART" id="SM01022"/>
    </source>
</evidence>
<dbReference type="Gene3D" id="3.10.400.10">
    <property type="entry name" value="Sulfate adenylyltransferase"/>
    <property type="match status" value="1"/>
</dbReference>
<dbReference type="Proteomes" id="UP000555393">
    <property type="component" value="Unassembled WGS sequence"/>
</dbReference>
<accession>A0A841LSQ1</accession>
<dbReference type="SMART" id="SM01022">
    <property type="entry name" value="ASCH"/>
    <property type="match status" value="1"/>
</dbReference>
<evidence type="ECO:0000313" key="3">
    <source>
        <dbReference type="Proteomes" id="UP000555393"/>
    </source>
</evidence>
<dbReference type="InterPro" id="IPR009326">
    <property type="entry name" value="DUF984"/>
</dbReference>
<dbReference type="SUPFAM" id="SSF88697">
    <property type="entry name" value="PUA domain-like"/>
    <property type="match status" value="1"/>
</dbReference>
<dbReference type="InterPro" id="IPR015947">
    <property type="entry name" value="PUA-like_sf"/>
</dbReference>
<reference evidence="2 3" key="1">
    <citation type="submission" date="2020-08" db="EMBL/GenBank/DDBJ databases">
        <title>Genomic Encyclopedia of Type Strains, Phase IV (KMG-IV): sequencing the most valuable type-strain genomes for metagenomic binning, comparative biology and taxonomic classification.</title>
        <authorList>
            <person name="Goeker M."/>
        </authorList>
    </citation>
    <scope>NUCLEOTIDE SEQUENCE [LARGE SCALE GENOMIC DNA]</scope>
    <source>
        <strain evidence="2 3">DSM 22336</strain>
    </source>
</reference>
<dbReference type="EMBL" id="JACIIU010000006">
    <property type="protein sequence ID" value="MBB6261123.1"/>
    <property type="molecule type" value="Genomic_DNA"/>
</dbReference>
<evidence type="ECO:0000313" key="2">
    <source>
        <dbReference type="EMBL" id="MBB6261123.1"/>
    </source>
</evidence>
<dbReference type="InterPro" id="IPR007374">
    <property type="entry name" value="ASCH_domain"/>
</dbReference>
<proteinExistence type="predicted"/>
<dbReference type="CDD" id="cd06553">
    <property type="entry name" value="ASCH_Ef3133_like"/>
    <property type="match status" value="1"/>
</dbReference>